<evidence type="ECO:0000313" key="2">
    <source>
        <dbReference type="Proteomes" id="UP001182304"/>
    </source>
</evidence>
<dbReference type="AlphaFoldDB" id="A0AAW8V7D0"/>
<protein>
    <submittedName>
        <fullName evidence="1">Uncharacterized protein</fullName>
    </submittedName>
</protein>
<name>A0AAW8V7D0_PASMD</name>
<dbReference type="Proteomes" id="UP001182304">
    <property type="component" value="Unassembled WGS sequence"/>
</dbReference>
<dbReference type="EMBL" id="JANIEN010000005">
    <property type="protein sequence ID" value="MDT3452277.1"/>
    <property type="molecule type" value="Genomic_DNA"/>
</dbReference>
<comment type="caution">
    <text evidence="1">The sequence shown here is derived from an EMBL/GenBank/DDBJ whole genome shotgun (WGS) entry which is preliminary data.</text>
</comment>
<organism evidence="1 2">
    <name type="scientific">Pasteurella multocida</name>
    <dbReference type="NCBI Taxonomy" id="747"/>
    <lineage>
        <taxon>Bacteria</taxon>
        <taxon>Pseudomonadati</taxon>
        <taxon>Pseudomonadota</taxon>
        <taxon>Gammaproteobacteria</taxon>
        <taxon>Pasteurellales</taxon>
        <taxon>Pasteurellaceae</taxon>
        <taxon>Pasteurella</taxon>
    </lineage>
</organism>
<gene>
    <name evidence="1" type="ORF">NQF69_05740</name>
</gene>
<proteinExistence type="predicted"/>
<accession>A0AAW8V7D0</accession>
<sequence length="117" mass="13737">MSLRKTLKNPFIANWTSKGNTLCLGHWEIQYLNTTLILPPERREKDMGTQGIYYFIDPEDRLYLEGLDEDDWILANIDWLSDVFIQANIPLEEPYLRQFYQAVNQEDWRCGSCGGCL</sequence>
<dbReference type="RefSeq" id="WP_170345931.1">
    <property type="nucleotide sequence ID" value="NZ_CP033598.1"/>
</dbReference>
<evidence type="ECO:0000313" key="1">
    <source>
        <dbReference type="EMBL" id="MDT3452277.1"/>
    </source>
</evidence>
<reference evidence="1" key="1">
    <citation type="submission" date="2022-07" db="EMBL/GenBank/DDBJ databases">
        <title>Sequence of Pasteurella multocoda 17BRD-035.</title>
        <authorList>
            <person name="Roy Chowdhury P."/>
            <person name="Alhamami T."/>
            <person name="Trott D.J."/>
            <person name="Djordvevic S.P."/>
        </authorList>
    </citation>
    <scope>NUCLEOTIDE SEQUENCE</scope>
    <source>
        <strain evidence="1">17BRD-035</strain>
    </source>
</reference>